<evidence type="ECO:0000313" key="2">
    <source>
        <dbReference type="EMBL" id="CUI16130.1"/>
    </source>
</evidence>
<dbReference type="RefSeq" id="WP_197560223.1">
    <property type="nucleotide sequence ID" value="NZ_LN879502.1"/>
</dbReference>
<feature type="domain" description="VOC" evidence="1">
    <location>
        <begin position="5"/>
        <end position="123"/>
    </location>
</feature>
<name>A0A0U5JBS0_9BACT</name>
<proteinExistence type="predicted"/>
<dbReference type="SUPFAM" id="SSF54593">
    <property type="entry name" value="Glyoxalase/Bleomycin resistance protein/Dihydroxybiphenyl dioxygenase"/>
    <property type="match status" value="1"/>
</dbReference>
<dbReference type="STRING" id="389348.PNK_0502"/>
<dbReference type="GO" id="GO:0051213">
    <property type="term" value="F:dioxygenase activity"/>
    <property type="evidence" value="ECO:0007669"/>
    <property type="project" value="UniProtKB-KW"/>
</dbReference>
<dbReference type="Gene3D" id="3.30.720.110">
    <property type="match status" value="1"/>
</dbReference>
<evidence type="ECO:0000313" key="3">
    <source>
        <dbReference type="Proteomes" id="UP000069902"/>
    </source>
</evidence>
<dbReference type="PIRSF" id="PIRSF039020">
    <property type="entry name" value="EhpR"/>
    <property type="match status" value="1"/>
</dbReference>
<dbReference type="EMBL" id="LN879502">
    <property type="protein sequence ID" value="CUI16130.1"/>
    <property type="molecule type" value="Genomic_DNA"/>
</dbReference>
<dbReference type="PATRIC" id="fig|389348.3.peg.554"/>
<keyword evidence="2" id="KW-0223">Dioxygenase</keyword>
<dbReference type="Pfam" id="PF00903">
    <property type="entry name" value="Glyoxalase"/>
    <property type="match status" value="1"/>
</dbReference>
<protein>
    <submittedName>
        <fullName evidence="2">Glyoxalase/Bleomycin resistance protein/Dioxygenase family protein</fullName>
    </submittedName>
</protein>
<dbReference type="InterPro" id="IPR029068">
    <property type="entry name" value="Glyas_Bleomycin-R_OHBP_Dase"/>
</dbReference>
<dbReference type="Proteomes" id="UP000069902">
    <property type="component" value="Chromosome cPNK"/>
</dbReference>
<organism evidence="2 3">
    <name type="scientific">Candidatus Protochlamydia naegleriophila</name>
    <dbReference type="NCBI Taxonomy" id="389348"/>
    <lineage>
        <taxon>Bacteria</taxon>
        <taxon>Pseudomonadati</taxon>
        <taxon>Chlamydiota</taxon>
        <taxon>Chlamydiia</taxon>
        <taxon>Parachlamydiales</taxon>
        <taxon>Parachlamydiaceae</taxon>
        <taxon>Candidatus Protochlamydia</taxon>
    </lineage>
</organism>
<dbReference type="InterPro" id="IPR004360">
    <property type="entry name" value="Glyas_Fos-R_dOase_dom"/>
</dbReference>
<dbReference type="Gene3D" id="3.30.720.120">
    <property type="match status" value="1"/>
</dbReference>
<dbReference type="PROSITE" id="PS51819">
    <property type="entry name" value="VOC"/>
    <property type="match status" value="1"/>
</dbReference>
<dbReference type="InterPro" id="IPR026275">
    <property type="entry name" value="Glyoxalase/dOase/EhpR"/>
</dbReference>
<dbReference type="InParanoid" id="A0A0U5JBS0"/>
<reference evidence="3" key="1">
    <citation type="submission" date="2015-09" db="EMBL/GenBank/DDBJ databases">
        <authorList>
            <person name="Bertelli C."/>
        </authorList>
    </citation>
    <scope>NUCLEOTIDE SEQUENCE [LARGE SCALE GENOMIC DNA]</scope>
    <source>
        <strain evidence="3">KNic</strain>
    </source>
</reference>
<evidence type="ECO:0000259" key="1">
    <source>
        <dbReference type="PROSITE" id="PS51819"/>
    </source>
</evidence>
<keyword evidence="3" id="KW-1185">Reference proteome</keyword>
<gene>
    <name evidence="2" type="ORF">PNK_0502</name>
</gene>
<accession>A0A0U5JBS0</accession>
<dbReference type="KEGG" id="pnl:PNK_0502"/>
<keyword evidence="2" id="KW-0560">Oxidoreductase</keyword>
<dbReference type="AlphaFoldDB" id="A0A0U5JBS0"/>
<sequence length="127" mass="14115">MFNSSMSHLILFVNNPEESAAFYAGLFGYQPVERSPTFVLFALPNGVMLGLWSKHTARPSVQVLGGGTEMCFAEESDDRVDALFHQWQDLGIPMTLAPVAMDGMSRTFVALDPDGHRIRIFCMEKEA</sequence>
<dbReference type="InterPro" id="IPR037523">
    <property type="entry name" value="VOC_core"/>
</dbReference>